<evidence type="ECO:0000313" key="2">
    <source>
        <dbReference type="Proteomes" id="UP000317650"/>
    </source>
</evidence>
<gene>
    <name evidence="1" type="ORF">C4D60_Mb08t11090</name>
</gene>
<dbReference type="EMBL" id="PYDT01000002">
    <property type="protein sequence ID" value="THU69121.1"/>
    <property type="molecule type" value="Genomic_DNA"/>
</dbReference>
<organism evidence="1 2">
    <name type="scientific">Musa balbisiana</name>
    <name type="common">Banana</name>
    <dbReference type="NCBI Taxonomy" id="52838"/>
    <lineage>
        <taxon>Eukaryota</taxon>
        <taxon>Viridiplantae</taxon>
        <taxon>Streptophyta</taxon>
        <taxon>Embryophyta</taxon>
        <taxon>Tracheophyta</taxon>
        <taxon>Spermatophyta</taxon>
        <taxon>Magnoliopsida</taxon>
        <taxon>Liliopsida</taxon>
        <taxon>Zingiberales</taxon>
        <taxon>Musaceae</taxon>
        <taxon>Musa</taxon>
    </lineage>
</organism>
<keyword evidence="2" id="KW-1185">Reference proteome</keyword>
<comment type="caution">
    <text evidence="1">The sequence shown here is derived from an EMBL/GenBank/DDBJ whole genome shotgun (WGS) entry which is preliminary data.</text>
</comment>
<name>A0A4S8K2W9_MUSBA</name>
<accession>A0A4S8K2W9</accession>
<dbReference type="Proteomes" id="UP000317650">
    <property type="component" value="Chromosome 8"/>
</dbReference>
<dbReference type="AlphaFoldDB" id="A0A4S8K2W9"/>
<reference evidence="1 2" key="1">
    <citation type="journal article" date="2019" name="Nat. Plants">
        <title>Genome sequencing of Musa balbisiana reveals subgenome evolution and function divergence in polyploid bananas.</title>
        <authorList>
            <person name="Yao X."/>
        </authorList>
    </citation>
    <scope>NUCLEOTIDE SEQUENCE [LARGE SCALE GENOMIC DNA]</scope>
    <source>
        <strain evidence="2">cv. DH-PKW</strain>
        <tissue evidence="1">Leaves</tissue>
    </source>
</reference>
<proteinExistence type="predicted"/>
<sequence>MRLQQCLRDSCQRCSELKLGVERVDYNSISGNEVAAGALLLLRLHCGRRRGRRLGGGVDDVCGCAKAEAGAGM</sequence>
<protein>
    <submittedName>
        <fullName evidence="1">Uncharacterized protein</fullName>
    </submittedName>
</protein>
<evidence type="ECO:0000313" key="1">
    <source>
        <dbReference type="EMBL" id="THU69121.1"/>
    </source>
</evidence>